<dbReference type="GO" id="GO:0000987">
    <property type="term" value="F:cis-regulatory region sequence-specific DNA binding"/>
    <property type="evidence" value="ECO:0007669"/>
    <property type="project" value="InterPro"/>
</dbReference>
<dbReference type="PANTHER" id="PTHR38781:SF1">
    <property type="entry name" value="ANTITOXIN DINJ-RELATED"/>
    <property type="match status" value="1"/>
</dbReference>
<sequence>MQTSIKMRISEELKNDATDVLRDCGMTVSSAIRLFLEQVVRSQGLPFEVKRPSAKMQIALQEAREIEESAQHRYDSIDSMFKGLNADEQQEK</sequence>
<dbReference type="InterPro" id="IPR013321">
    <property type="entry name" value="Arc_rbn_hlx_hlx"/>
</dbReference>
<evidence type="ECO:0000256" key="1">
    <source>
        <dbReference type="ARBA" id="ARBA00010562"/>
    </source>
</evidence>
<comment type="caution">
    <text evidence="3">The sequence shown here is derived from an EMBL/GenBank/DDBJ whole genome shotgun (WGS) entry which is preliminary data.</text>
</comment>
<comment type="similarity">
    <text evidence="1">Belongs to the RelB/DinJ antitoxin family.</text>
</comment>
<dbReference type="NCBIfam" id="TIGR02384">
    <property type="entry name" value="RelB_DinJ"/>
    <property type="match status" value="1"/>
</dbReference>
<dbReference type="Pfam" id="PF04221">
    <property type="entry name" value="RelB"/>
    <property type="match status" value="1"/>
</dbReference>
<dbReference type="InterPro" id="IPR007337">
    <property type="entry name" value="RelB/DinJ"/>
</dbReference>
<reference evidence="3" key="1">
    <citation type="submission" date="2022-09" db="EMBL/GenBank/DDBJ databases">
        <title>Winslowiella arboricola sp. nov., isolated from bleeding cankers on broadleaf hosts.</title>
        <authorList>
            <person name="Brady C."/>
            <person name="Kaur S."/>
            <person name="Crampton B."/>
            <person name="Maddock D."/>
            <person name="Arnold D."/>
            <person name="Denman S."/>
        </authorList>
    </citation>
    <scope>NUCLEOTIDE SEQUENCE</scope>
    <source>
        <strain evidence="3">BAC 15a-03b</strain>
    </source>
</reference>
<evidence type="ECO:0000256" key="2">
    <source>
        <dbReference type="ARBA" id="ARBA00022649"/>
    </source>
</evidence>
<evidence type="ECO:0000313" key="3">
    <source>
        <dbReference type="EMBL" id="MCU5779525.1"/>
    </source>
</evidence>
<dbReference type="EMBL" id="JAODIM010000043">
    <property type="protein sequence ID" value="MCU5779525.1"/>
    <property type="molecule type" value="Genomic_DNA"/>
</dbReference>
<name>A0A9J6PV21_9GAMM</name>
<dbReference type="PIRSF" id="PIRSF003108">
    <property type="entry name" value="DinJ"/>
    <property type="match status" value="1"/>
</dbReference>
<gene>
    <name evidence="3" type="ORF">N5923_18740</name>
</gene>
<dbReference type="GO" id="GO:0006351">
    <property type="term" value="P:DNA-templated transcription"/>
    <property type="evidence" value="ECO:0007669"/>
    <property type="project" value="TreeGrafter"/>
</dbReference>
<dbReference type="Proteomes" id="UP001064262">
    <property type="component" value="Unassembled WGS sequence"/>
</dbReference>
<dbReference type="AlphaFoldDB" id="A0A9J6PV21"/>
<dbReference type="Gene3D" id="1.10.1220.10">
    <property type="entry name" value="Met repressor-like"/>
    <property type="match status" value="1"/>
</dbReference>
<dbReference type="GO" id="GO:0044010">
    <property type="term" value="P:single-species biofilm formation"/>
    <property type="evidence" value="ECO:0007669"/>
    <property type="project" value="InterPro"/>
</dbReference>
<evidence type="ECO:0000313" key="4">
    <source>
        <dbReference type="Proteomes" id="UP001064262"/>
    </source>
</evidence>
<dbReference type="RefSeq" id="WP_267144862.1">
    <property type="nucleotide sequence ID" value="NZ_JAODIL010000082.1"/>
</dbReference>
<organism evidence="3 4">
    <name type="scientific">Winslowiella arboricola</name>
    <dbReference type="NCBI Taxonomy" id="2978220"/>
    <lineage>
        <taxon>Bacteria</taxon>
        <taxon>Pseudomonadati</taxon>
        <taxon>Pseudomonadota</taxon>
        <taxon>Gammaproteobacteria</taxon>
        <taxon>Enterobacterales</taxon>
        <taxon>Erwiniaceae</taxon>
        <taxon>Winslowiella</taxon>
    </lineage>
</organism>
<dbReference type="GO" id="GO:0015643">
    <property type="term" value="F:toxic substance binding"/>
    <property type="evidence" value="ECO:0007669"/>
    <property type="project" value="InterPro"/>
</dbReference>
<dbReference type="PANTHER" id="PTHR38781">
    <property type="entry name" value="ANTITOXIN DINJ-RELATED"/>
    <property type="match status" value="1"/>
</dbReference>
<keyword evidence="2" id="KW-1277">Toxin-antitoxin system</keyword>
<dbReference type="InterPro" id="IPR026262">
    <property type="entry name" value="DinJ"/>
</dbReference>
<accession>A0A9J6PV21</accession>
<keyword evidence="4" id="KW-1185">Reference proteome</keyword>
<protein>
    <submittedName>
        <fullName evidence="3">Type II toxin-antitoxin system RelB/DinJ family antitoxin</fullName>
    </submittedName>
</protein>
<proteinExistence type="inferred from homology"/>
<dbReference type="GO" id="GO:0006355">
    <property type="term" value="P:regulation of DNA-templated transcription"/>
    <property type="evidence" value="ECO:0007669"/>
    <property type="project" value="InterPro"/>
</dbReference>